<dbReference type="InterPro" id="IPR003709">
    <property type="entry name" value="VanY-like_core_dom"/>
</dbReference>
<keyword evidence="3" id="KW-0121">Carboxypeptidase</keyword>
<dbReference type="Gene3D" id="3.30.1380.10">
    <property type="match status" value="1"/>
</dbReference>
<dbReference type="Pfam" id="PF02557">
    <property type="entry name" value="VanY"/>
    <property type="match status" value="1"/>
</dbReference>
<feature type="signal peptide" evidence="1">
    <location>
        <begin position="1"/>
        <end position="25"/>
    </location>
</feature>
<comment type="caution">
    <text evidence="3">The sequence shown here is derived from an EMBL/GenBank/DDBJ whole genome shotgun (WGS) entry which is preliminary data.</text>
</comment>
<reference evidence="3 4" key="1">
    <citation type="submission" date="2020-08" db="EMBL/GenBank/DDBJ databases">
        <title>Sequencing the genomes of 1000 actinobacteria strains.</title>
        <authorList>
            <person name="Klenk H.-P."/>
        </authorList>
    </citation>
    <scope>NUCLEOTIDE SEQUENCE [LARGE SCALE GENOMIC DNA]</scope>
    <source>
        <strain evidence="3 4">DSM 24947</strain>
    </source>
</reference>
<accession>A0A7W7BUC0</accession>
<proteinExistence type="predicted"/>
<evidence type="ECO:0000313" key="3">
    <source>
        <dbReference type="EMBL" id="MBB4667773.1"/>
    </source>
</evidence>
<dbReference type="AlphaFoldDB" id="A0A7W7BUC0"/>
<dbReference type="SUPFAM" id="SSF55166">
    <property type="entry name" value="Hedgehog/DD-peptidase"/>
    <property type="match status" value="1"/>
</dbReference>
<feature type="chain" id="PRO_5039152408" evidence="1">
    <location>
        <begin position="26"/>
        <end position="514"/>
    </location>
</feature>
<keyword evidence="1" id="KW-0732">Signal</keyword>
<name>A0A7W7BUC0_9MICO</name>
<dbReference type="CDD" id="cd14852">
    <property type="entry name" value="LD-carboxypeptidase"/>
    <property type="match status" value="1"/>
</dbReference>
<dbReference type="InterPro" id="IPR058193">
    <property type="entry name" value="VanY/YodJ_core_dom"/>
</dbReference>
<dbReference type="EMBL" id="JACHMD010000001">
    <property type="protein sequence ID" value="MBB4667773.1"/>
    <property type="molecule type" value="Genomic_DNA"/>
</dbReference>
<dbReference type="GO" id="GO:0006508">
    <property type="term" value="P:proteolysis"/>
    <property type="evidence" value="ECO:0007669"/>
    <property type="project" value="InterPro"/>
</dbReference>
<gene>
    <name evidence="3" type="ORF">BKA24_002482</name>
</gene>
<organism evidence="3 4">
    <name type="scientific">Microbacterium marinum</name>
    <dbReference type="NCBI Taxonomy" id="421115"/>
    <lineage>
        <taxon>Bacteria</taxon>
        <taxon>Bacillati</taxon>
        <taxon>Actinomycetota</taxon>
        <taxon>Actinomycetes</taxon>
        <taxon>Micrococcales</taxon>
        <taxon>Microbacteriaceae</taxon>
        <taxon>Microbacterium</taxon>
    </lineage>
</organism>
<dbReference type="RefSeq" id="WP_184218674.1">
    <property type="nucleotide sequence ID" value="NZ_JACHMD010000001.1"/>
</dbReference>
<feature type="domain" description="D-alanyl-D-alanine carboxypeptidase-like core" evidence="2">
    <location>
        <begin position="368"/>
        <end position="489"/>
    </location>
</feature>
<evidence type="ECO:0000256" key="1">
    <source>
        <dbReference type="SAM" id="SignalP"/>
    </source>
</evidence>
<dbReference type="InterPro" id="IPR009045">
    <property type="entry name" value="Zn_M74/Hedgehog-like"/>
</dbReference>
<sequence>MVGWGKSLRLTGAAVAMLLAVTVLQAVPPAAAHADAGAGTRVAAAQTPAPSPGVAPSPTPSVEPVTVFGYYRTPWKTNSFIYEVRTDGTVHRLTRDQWKAIGAPAVAFAPVSYARTSWSTKVYALVTWPHHDGDEAVDQVVPLGSAALRSVGSPRGRVTGHVPTTTYFRYASGPEDLYARTPDGAARLLTSGERRAAGSPDAGKVVGGGYYRAAWSRKIHFVSPDGRRKTIGPAAHAARGKPQVSLAPTVYARTPWSKTVHALITWPRTPSDRRVDQVVRLTSATYAAAGKPKTTMRYRLPGDAFVRLPIGRTIYHRMSGTLTPVTWSQWRAAGSPALRKASLTKPMYIRDILIVNKSLPLPRSYGNGLRPELTRAFSKMKAAARADGVSLNIISGFRSYASQAAIYPAKIRQYGYETAQLRSARPGHSEHQTGLAIDVNSISQSWGETKAGRWVARNGHRYGFIVRYPKGKTSVTGYAYEPWHLRHVGVSTATHLYKTGLTLDEYLGVPSKYR</sequence>
<dbReference type="PANTHER" id="PTHR34385:SF1">
    <property type="entry name" value="PEPTIDOGLYCAN L-ALANYL-D-GLUTAMATE ENDOPEPTIDASE CWLK"/>
    <property type="match status" value="1"/>
</dbReference>
<protein>
    <submittedName>
        <fullName evidence="3">LAS superfamily LD-carboxypeptidase LdcB</fullName>
    </submittedName>
</protein>
<dbReference type="GO" id="GO:0004180">
    <property type="term" value="F:carboxypeptidase activity"/>
    <property type="evidence" value="ECO:0007669"/>
    <property type="project" value="UniProtKB-KW"/>
</dbReference>
<keyword evidence="4" id="KW-1185">Reference proteome</keyword>
<keyword evidence="3" id="KW-0378">Hydrolase</keyword>
<evidence type="ECO:0000259" key="2">
    <source>
        <dbReference type="Pfam" id="PF02557"/>
    </source>
</evidence>
<dbReference type="InterPro" id="IPR052179">
    <property type="entry name" value="DD-CPase-like"/>
</dbReference>
<keyword evidence="3" id="KW-0645">Protease</keyword>
<dbReference type="Proteomes" id="UP000573729">
    <property type="component" value="Unassembled WGS sequence"/>
</dbReference>
<evidence type="ECO:0000313" key="4">
    <source>
        <dbReference type="Proteomes" id="UP000573729"/>
    </source>
</evidence>
<dbReference type="PANTHER" id="PTHR34385">
    <property type="entry name" value="D-ALANYL-D-ALANINE CARBOXYPEPTIDASE"/>
    <property type="match status" value="1"/>
</dbReference>